<feature type="compositionally biased region" description="Basic residues" evidence="4">
    <location>
        <begin position="61"/>
        <end position="74"/>
    </location>
</feature>
<feature type="region of interest" description="Disordered" evidence="4">
    <location>
        <begin position="516"/>
        <end position="618"/>
    </location>
</feature>
<dbReference type="AlphaFoldDB" id="A0A7G2CEB6"/>
<accession>A0A7G2CEB6</accession>
<dbReference type="InterPro" id="IPR050821">
    <property type="entry name" value="Cytosolic_carboxypeptidase"/>
</dbReference>
<evidence type="ECO:0000256" key="4">
    <source>
        <dbReference type="SAM" id="MobiDB-lite"/>
    </source>
</evidence>
<dbReference type="Proteomes" id="UP000515908">
    <property type="component" value="Chromosome 09"/>
</dbReference>
<evidence type="ECO:0000313" key="7">
    <source>
        <dbReference type="Proteomes" id="UP000515908"/>
    </source>
</evidence>
<dbReference type="VEuPathDB" id="TriTrypDB:ADEAN_000533500"/>
<dbReference type="OrthoDB" id="10253041at2759"/>
<dbReference type="Gene3D" id="3.40.630.10">
    <property type="entry name" value="Zn peptidases"/>
    <property type="match status" value="1"/>
</dbReference>
<keyword evidence="7" id="KW-1185">Reference proteome</keyword>
<feature type="domain" description="Peptidase M14" evidence="5">
    <location>
        <begin position="109"/>
        <end position="407"/>
    </location>
</feature>
<keyword evidence="6" id="KW-0645">Protease</keyword>
<protein>
    <submittedName>
        <fullName evidence="6">Zinc carboxypeptidase, putative</fullName>
    </submittedName>
</protein>
<evidence type="ECO:0000256" key="3">
    <source>
        <dbReference type="PROSITE-ProRule" id="PRU01379"/>
    </source>
</evidence>
<dbReference type="GO" id="GO:0006508">
    <property type="term" value="P:proteolysis"/>
    <property type="evidence" value="ECO:0007669"/>
    <property type="project" value="InterPro"/>
</dbReference>
<sequence length="618" mass="69030">MEKGGSSFNDGQRPLMLNVTDNEVSGWRRVGESIFYFRNNYKRPPRSRLDEEPASEEKSLASKKKKKAPPKKSKGATDSKSSTKVVQYFTVSLEIEMPKEGKCFLCNCYPFNYTTLRQHVSALEKSAATNFVKSPLTIQSLCTSPGGVPVPLLTITSYYNTMKKVPYTVEEIRQRPVVLLDARVHPGESNSSWVMKGLLDFLLCPNEKFKASVESLLSSVVIKAIPMINVDGVIMGNHRCSFYGVDLNRDYLHPDPIRNPVIYSMKQLLRQVIEVEQRPVVLYADFHGHSRAKNFLVYGCTPETIVGAPKEKTPTEAVAPIANEKIFPAMLGELCPMFSLKQSNYAVGKDKKGSARVVMYKEFNIRMSYGFEGTMMGGVAPDFDCNDSWENTSKRRSIACGNIETHYNQINYQRFGESFVATLCALVEYKNTLLTEDVDESEKCLSSPMKRAWNTAKMSGRGKLGLADTQSSTSDERVAGSYVLASRQDRREEEVADCDVKDVVQAMAYLFPKDVTPIKETEDAEDDDGDDNDDEDVDDYLTLLQKQDTEDTGAEVPQSDLIEDVAEKEDNVSEGTASSSEDDDEGDANDEENRAKSIQDFEEEDAVVNTLPSNVLIL</sequence>
<evidence type="ECO:0000256" key="1">
    <source>
        <dbReference type="ARBA" id="ARBA00001947"/>
    </source>
</evidence>
<keyword evidence="6" id="KW-0378">Hydrolase</keyword>
<reference evidence="6 7" key="1">
    <citation type="submission" date="2020-08" db="EMBL/GenBank/DDBJ databases">
        <authorList>
            <person name="Newling K."/>
            <person name="Davey J."/>
            <person name="Forrester S."/>
        </authorList>
    </citation>
    <scope>NUCLEOTIDE SEQUENCE [LARGE SCALE GENOMIC DNA]</scope>
    <source>
        <strain evidence="7">Crithidia deanei Carvalho (ATCC PRA-265)</strain>
    </source>
</reference>
<name>A0A7G2CEB6_9TRYP</name>
<dbReference type="Pfam" id="PF00246">
    <property type="entry name" value="Peptidase_M14"/>
    <property type="match status" value="1"/>
</dbReference>
<dbReference type="PANTHER" id="PTHR12756:SF11">
    <property type="entry name" value="CYTOSOLIC CARBOXYPEPTIDASE 1"/>
    <property type="match status" value="1"/>
</dbReference>
<dbReference type="PROSITE" id="PS52035">
    <property type="entry name" value="PEPTIDASE_M14"/>
    <property type="match status" value="1"/>
</dbReference>
<comment type="cofactor">
    <cofactor evidence="1">
        <name>Zn(2+)</name>
        <dbReference type="ChEBI" id="CHEBI:29105"/>
    </cofactor>
</comment>
<feature type="compositionally biased region" description="Acidic residues" evidence="4">
    <location>
        <begin position="522"/>
        <end position="539"/>
    </location>
</feature>
<dbReference type="InterPro" id="IPR000834">
    <property type="entry name" value="Peptidase_M14"/>
</dbReference>
<proteinExistence type="inferred from homology"/>
<gene>
    <name evidence="6" type="ORF">ADEAN_000533500</name>
</gene>
<feature type="region of interest" description="Disordered" evidence="4">
    <location>
        <begin position="43"/>
        <end position="79"/>
    </location>
</feature>
<keyword evidence="6" id="KW-0121">Carboxypeptidase</keyword>
<dbReference type="GO" id="GO:0008270">
    <property type="term" value="F:zinc ion binding"/>
    <property type="evidence" value="ECO:0007669"/>
    <property type="project" value="InterPro"/>
</dbReference>
<dbReference type="SUPFAM" id="SSF53187">
    <property type="entry name" value="Zn-dependent exopeptidases"/>
    <property type="match status" value="1"/>
</dbReference>
<organism evidence="6 7">
    <name type="scientific">Angomonas deanei</name>
    <dbReference type="NCBI Taxonomy" id="59799"/>
    <lineage>
        <taxon>Eukaryota</taxon>
        <taxon>Discoba</taxon>
        <taxon>Euglenozoa</taxon>
        <taxon>Kinetoplastea</taxon>
        <taxon>Metakinetoplastina</taxon>
        <taxon>Trypanosomatida</taxon>
        <taxon>Trypanosomatidae</taxon>
        <taxon>Strigomonadinae</taxon>
        <taxon>Angomonas</taxon>
    </lineage>
</organism>
<feature type="active site" description="Proton donor/acceptor" evidence="3">
    <location>
        <position position="372"/>
    </location>
</feature>
<evidence type="ECO:0000259" key="5">
    <source>
        <dbReference type="PROSITE" id="PS52035"/>
    </source>
</evidence>
<comment type="similarity">
    <text evidence="2 3">Belongs to the peptidase M14 family.</text>
</comment>
<evidence type="ECO:0000256" key="2">
    <source>
        <dbReference type="ARBA" id="ARBA00005988"/>
    </source>
</evidence>
<feature type="compositionally biased region" description="Basic and acidic residues" evidence="4">
    <location>
        <begin position="47"/>
        <end position="60"/>
    </location>
</feature>
<dbReference type="PANTHER" id="PTHR12756">
    <property type="entry name" value="CYTOSOLIC CARBOXYPEPTIDASE"/>
    <property type="match status" value="1"/>
</dbReference>
<dbReference type="EMBL" id="LR877153">
    <property type="protein sequence ID" value="CAD2217849.1"/>
    <property type="molecule type" value="Genomic_DNA"/>
</dbReference>
<evidence type="ECO:0000313" key="6">
    <source>
        <dbReference type="EMBL" id="CAD2217849.1"/>
    </source>
</evidence>
<dbReference type="GO" id="GO:0004181">
    <property type="term" value="F:metallocarboxypeptidase activity"/>
    <property type="evidence" value="ECO:0007669"/>
    <property type="project" value="InterPro"/>
</dbReference>
<feature type="compositionally biased region" description="Acidic residues" evidence="4">
    <location>
        <begin position="580"/>
        <end position="590"/>
    </location>
</feature>